<dbReference type="Pfam" id="PF13416">
    <property type="entry name" value="SBP_bac_8"/>
    <property type="match status" value="1"/>
</dbReference>
<dbReference type="Proteomes" id="UP000282311">
    <property type="component" value="Unassembled WGS sequence"/>
</dbReference>
<dbReference type="InterPro" id="IPR050490">
    <property type="entry name" value="Bact_solute-bd_prot1"/>
</dbReference>
<organism evidence="1 2">
    <name type="scientific">Paenibacillus ginsengarvi</name>
    <dbReference type="NCBI Taxonomy" id="400777"/>
    <lineage>
        <taxon>Bacteria</taxon>
        <taxon>Bacillati</taxon>
        <taxon>Bacillota</taxon>
        <taxon>Bacilli</taxon>
        <taxon>Bacillales</taxon>
        <taxon>Paenibacillaceae</taxon>
        <taxon>Paenibacillus</taxon>
    </lineage>
</organism>
<proteinExistence type="predicted"/>
<evidence type="ECO:0000313" key="1">
    <source>
        <dbReference type="EMBL" id="RKN74846.1"/>
    </source>
</evidence>
<protein>
    <submittedName>
        <fullName evidence="1">Extracellular solute-binding protein</fullName>
    </submittedName>
</protein>
<evidence type="ECO:0000313" key="2">
    <source>
        <dbReference type="Proteomes" id="UP000282311"/>
    </source>
</evidence>
<dbReference type="EMBL" id="RBAH01000024">
    <property type="protein sequence ID" value="RKN74846.1"/>
    <property type="molecule type" value="Genomic_DNA"/>
</dbReference>
<dbReference type="PANTHER" id="PTHR43649:SF12">
    <property type="entry name" value="DIACETYLCHITOBIOSE BINDING PROTEIN DASA"/>
    <property type="match status" value="1"/>
</dbReference>
<dbReference type="Gene3D" id="3.40.190.10">
    <property type="entry name" value="Periplasmic binding protein-like II"/>
    <property type="match status" value="1"/>
</dbReference>
<reference evidence="1 2" key="1">
    <citation type="journal article" date="2007" name="Int. J. Syst. Evol. Microbiol.">
        <title>Paenibacillus ginsengarvi sp. nov., isolated from soil from ginseng cultivation.</title>
        <authorList>
            <person name="Yoon M.H."/>
            <person name="Ten L.N."/>
            <person name="Im W.T."/>
        </authorList>
    </citation>
    <scope>NUCLEOTIDE SEQUENCE [LARGE SCALE GENOMIC DNA]</scope>
    <source>
        <strain evidence="1 2">KCTC 13059</strain>
    </source>
</reference>
<dbReference type="PANTHER" id="PTHR43649">
    <property type="entry name" value="ARABINOSE-BINDING PROTEIN-RELATED"/>
    <property type="match status" value="1"/>
</dbReference>
<gene>
    <name evidence="1" type="ORF">D7M11_26580</name>
</gene>
<comment type="caution">
    <text evidence="1">The sequence shown here is derived from an EMBL/GenBank/DDBJ whole genome shotgun (WGS) entry which is preliminary data.</text>
</comment>
<dbReference type="SUPFAM" id="SSF53850">
    <property type="entry name" value="Periplasmic binding protein-like II"/>
    <property type="match status" value="1"/>
</dbReference>
<accession>A0A3B0BT88</accession>
<dbReference type="AlphaFoldDB" id="A0A3B0BT88"/>
<name>A0A3B0BT88_9BACL</name>
<dbReference type="InterPro" id="IPR006059">
    <property type="entry name" value="SBP"/>
</dbReference>
<sequence>MGGRRCNTPRPLLRFGISPPANKFTLTTSPFTSSISNRFPQIPHSVYEVTLLRQSAIYTTAAALSLSFLLGACGGNKESAQEAKTEPAKNESPKPVTVKIAQRHLTEDEFKRFIVEPVKKKYPHITAQWVDSSKVSLANMITTKEIPDISVDYPLALTQLLDMKVELNMDDVIKSAKFDLNRIRPEFLESIKTASGLNYLIGLPIYNNSFALFYNKDLFDKMGVPYPRDGMTWDDARTIAAKMTRTEGGVQYWGLYPGELYRGAYQAGLPFIDFAGKKGALQTEGWKQLFELWSGLYKIPGATNLLPSDPPTQATQSFLKGEVGMLAGHSATLQSLKTVKNFNWDVVTYPVNPKAPGTGQRVDSLVFSITNASPNKEAAFQVIETLLSNEVQNDLSRYARVSVLKDDKVQQAFGQDSAEYQSKNVVAMTKPKLAVIQPFKYKFPTETNPAVLVSKAFQEVVTTGKDINTALREADEKLTKAIQELDR</sequence>
<keyword evidence="2" id="KW-1185">Reference proteome</keyword>